<dbReference type="GO" id="GO:0019878">
    <property type="term" value="P:lysine biosynthetic process via aminoadipic acid"/>
    <property type="evidence" value="ECO:0007669"/>
    <property type="project" value="TreeGrafter"/>
</dbReference>
<keyword evidence="8" id="KW-1185">Reference proteome</keyword>
<dbReference type="PANTHER" id="PTHR42790">
    <property type="entry name" value="AMINOTRANSFERASE"/>
    <property type="match status" value="1"/>
</dbReference>
<dbReference type="InterPro" id="IPR004839">
    <property type="entry name" value="Aminotransferase_I/II_large"/>
</dbReference>
<comment type="similarity">
    <text evidence="2">Belongs to the class-I pyridoxal-phosphate-dependent aminotransferase family.</text>
</comment>
<accession>A0AAX4K4G5</accession>
<dbReference type="SUPFAM" id="SSF53383">
    <property type="entry name" value="PLP-dependent transferases"/>
    <property type="match status" value="1"/>
</dbReference>
<dbReference type="GO" id="GO:0006571">
    <property type="term" value="P:tyrosine biosynthetic process"/>
    <property type="evidence" value="ECO:0007669"/>
    <property type="project" value="TreeGrafter"/>
</dbReference>
<dbReference type="InterPro" id="IPR015421">
    <property type="entry name" value="PyrdxlP-dep_Trfase_major"/>
</dbReference>
<dbReference type="AlphaFoldDB" id="A0AAX4K4G5"/>
<sequence>MPSIDPAPVKIDFTKYFSIESKTRKRSQLKELRPYFDIPGMISFGVGIPHPSTWPVNGMTLSVPFAGKSVYVPGYENRSPEDMLPLTSYTEPKKGEDLFPDLTSELQYSSTYGTPHLLGWIKEHIKRVHNPPYDEWQNLSTAGNTDGTDAILRACFDRGDYLLVEEFAYPGLLSPAATLGINCLGVPLDKEGLIPEALDEILTNWDEKERGGPRPKMLLVVPTCSNPAGVTIPVHRKREIYSVCRKWDLLITEDDPYCFLQIRPNGAASPIVPSFLSLDTDGRVLRIDSFSKIVAPGSRLGWITGHKTIVEKIMNTRESATQCPSGFSIAAIAAILRVWGSHDGFENKYIPHVSEIYSKRCLMMIDLLKKHVPSEAIEIPEGSGGMFLWVRLKIESHPSFPKEDPDKISKKVFQSLIEEKVLMAPSEFFKAPSISSWSKEEEAKRSFVRISFSLPPQDEMEEGCKRMGRALAKEWNVNVNA</sequence>
<evidence type="ECO:0000259" key="6">
    <source>
        <dbReference type="Pfam" id="PF00155"/>
    </source>
</evidence>
<protein>
    <recommendedName>
        <fullName evidence="6">Aminotransferase class I/classII large domain-containing protein</fullName>
    </recommendedName>
</protein>
<gene>
    <name evidence="7" type="ORF">L201_006973</name>
</gene>
<dbReference type="Proteomes" id="UP001355207">
    <property type="component" value="Chromosome 9"/>
</dbReference>
<dbReference type="PANTHER" id="PTHR42790:SF21">
    <property type="entry name" value="AROMATIC_AMINOADIPATE AMINOTRANSFERASE 1"/>
    <property type="match status" value="1"/>
</dbReference>
<dbReference type="GO" id="GO:0030170">
    <property type="term" value="F:pyridoxal phosphate binding"/>
    <property type="evidence" value="ECO:0007669"/>
    <property type="project" value="InterPro"/>
</dbReference>
<dbReference type="GO" id="GO:0008793">
    <property type="term" value="F:aromatic-amino-acid transaminase activity"/>
    <property type="evidence" value="ECO:0007669"/>
    <property type="project" value="TreeGrafter"/>
</dbReference>
<organism evidence="7 8">
    <name type="scientific">Kwoniella dendrophila CBS 6074</name>
    <dbReference type="NCBI Taxonomy" id="1295534"/>
    <lineage>
        <taxon>Eukaryota</taxon>
        <taxon>Fungi</taxon>
        <taxon>Dikarya</taxon>
        <taxon>Basidiomycota</taxon>
        <taxon>Agaricomycotina</taxon>
        <taxon>Tremellomycetes</taxon>
        <taxon>Tremellales</taxon>
        <taxon>Cryptococcaceae</taxon>
        <taxon>Kwoniella</taxon>
    </lineage>
</organism>
<dbReference type="RefSeq" id="XP_066078781.1">
    <property type="nucleotide sequence ID" value="XM_066222684.1"/>
</dbReference>
<dbReference type="CDD" id="cd00609">
    <property type="entry name" value="AAT_like"/>
    <property type="match status" value="1"/>
</dbReference>
<evidence type="ECO:0000256" key="3">
    <source>
        <dbReference type="ARBA" id="ARBA00022576"/>
    </source>
</evidence>
<dbReference type="GeneID" id="91097642"/>
<keyword evidence="5" id="KW-0663">Pyridoxal phosphate</keyword>
<feature type="domain" description="Aminotransferase class I/classII large" evidence="6">
    <location>
        <begin position="107"/>
        <end position="466"/>
    </location>
</feature>
<dbReference type="InterPro" id="IPR050859">
    <property type="entry name" value="Class-I_PLP-dep_aminotransf"/>
</dbReference>
<dbReference type="Gene3D" id="3.40.640.10">
    <property type="entry name" value="Type I PLP-dependent aspartate aminotransferase-like (Major domain)"/>
    <property type="match status" value="1"/>
</dbReference>
<evidence type="ECO:0000256" key="4">
    <source>
        <dbReference type="ARBA" id="ARBA00022679"/>
    </source>
</evidence>
<comment type="cofactor">
    <cofactor evidence="1">
        <name>pyridoxal 5'-phosphate</name>
        <dbReference type="ChEBI" id="CHEBI:597326"/>
    </cofactor>
</comment>
<evidence type="ECO:0000313" key="8">
    <source>
        <dbReference type="Proteomes" id="UP001355207"/>
    </source>
</evidence>
<evidence type="ECO:0000313" key="7">
    <source>
        <dbReference type="EMBL" id="WWC92019.1"/>
    </source>
</evidence>
<keyword evidence="4" id="KW-0808">Transferase</keyword>
<evidence type="ECO:0000256" key="2">
    <source>
        <dbReference type="ARBA" id="ARBA00007441"/>
    </source>
</evidence>
<evidence type="ECO:0000256" key="1">
    <source>
        <dbReference type="ARBA" id="ARBA00001933"/>
    </source>
</evidence>
<reference evidence="7 8" key="1">
    <citation type="submission" date="2024-01" db="EMBL/GenBank/DDBJ databases">
        <title>Comparative genomics of Cryptococcus and Kwoniella reveals pathogenesis evolution and contrasting modes of karyotype evolution via chromosome fusion or intercentromeric recombination.</title>
        <authorList>
            <person name="Coelho M.A."/>
            <person name="David-Palma M."/>
            <person name="Shea T."/>
            <person name="Bowers K."/>
            <person name="McGinley-Smith S."/>
            <person name="Mohammad A.W."/>
            <person name="Gnirke A."/>
            <person name="Yurkov A.M."/>
            <person name="Nowrousian M."/>
            <person name="Sun S."/>
            <person name="Cuomo C.A."/>
            <person name="Heitman J."/>
        </authorList>
    </citation>
    <scope>NUCLEOTIDE SEQUENCE [LARGE SCALE GENOMIC DNA]</scope>
    <source>
        <strain evidence="7 8">CBS 6074</strain>
    </source>
</reference>
<dbReference type="InterPro" id="IPR015424">
    <property type="entry name" value="PyrdxlP-dep_Trfase"/>
</dbReference>
<evidence type="ECO:0000256" key="5">
    <source>
        <dbReference type="ARBA" id="ARBA00022898"/>
    </source>
</evidence>
<dbReference type="EMBL" id="CP144106">
    <property type="protein sequence ID" value="WWC92019.1"/>
    <property type="molecule type" value="Genomic_DNA"/>
</dbReference>
<dbReference type="GO" id="GO:0009074">
    <property type="term" value="P:aromatic amino acid family catabolic process"/>
    <property type="evidence" value="ECO:0007669"/>
    <property type="project" value="TreeGrafter"/>
</dbReference>
<dbReference type="GO" id="GO:0047536">
    <property type="term" value="F:2-aminoadipate transaminase activity"/>
    <property type="evidence" value="ECO:0007669"/>
    <property type="project" value="TreeGrafter"/>
</dbReference>
<name>A0AAX4K4G5_9TREE</name>
<proteinExistence type="inferred from homology"/>
<dbReference type="Pfam" id="PF00155">
    <property type="entry name" value="Aminotran_1_2"/>
    <property type="match status" value="1"/>
</dbReference>
<keyword evidence="3" id="KW-0032">Aminotransferase</keyword>